<name>A0ABT6YZP5_9BACT</name>
<feature type="region of interest" description="Disordered" evidence="1">
    <location>
        <begin position="36"/>
        <end position="84"/>
    </location>
</feature>
<dbReference type="Pfam" id="PF20125">
    <property type="entry name" value="DUF6515"/>
    <property type="match status" value="1"/>
</dbReference>
<evidence type="ECO:0000256" key="1">
    <source>
        <dbReference type="SAM" id="MobiDB-lite"/>
    </source>
</evidence>
<evidence type="ECO:0000313" key="2">
    <source>
        <dbReference type="EMBL" id="MDI9874338.1"/>
    </source>
</evidence>
<proteinExistence type="predicted"/>
<organism evidence="2 3">
    <name type="scientific">Flectobacillus rivi</name>
    <dbReference type="NCBI Taxonomy" id="2984209"/>
    <lineage>
        <taxon>Bacteria</taxon>
        <taxon>Pseudomonadati</taxon>
        <taxon>Bacteroidota</taxon>
        <taxon>Cytophagia</taxon>
        <taxon>Cytophagales</taxon>
        <taxon>Flectobacillaceae</taxon>
        <taxon>Flectobacillus</taxon>
    </lineage>
</organism>
<dbReference type="InterPro" id="IPR045398">
    <property type="entry name" value="DUF6515"/>
</dbReference>
<reference evidence="2 3" key="1">
    <citation type="submission" date="2023-05" db="EMBL/GenBank/DDBJ databases">
        <title>Novel species of genus Flectobacillus isolated from stream in China.</title>
        <authorList>
            <person name="Lu H."/>
        </authorList>
    </citation>
    <scope>NUCLEOTIDE SEQUENCE [LARGE SCALE GENOMIC DNA]</scope>
    <source>
        <strain evidence="2 3">LFS242W</strain>
    </source>
</reference>
<gene>
    <name evidence="2" type="ORF">QM481_07345</name>
</gene>
<dbReference type="EMBL" id="JASHIE010000004">
    <property type="protein sequence ID" value="MDI9874338.1"/>
    <property type="molecule type" value="Genomic_DNA"/>
</dbReference>
<keyword evidence="3" id="KW-1185">Reference proteome</keyword>
<dbReference type="RefSeq" id="WP_283381266.1">
    <property type="nucleotide sequence ID" value="NZ_JASHIE010000004.1"/>
</dbReference>
<dbReference type="Proteomes" id="UP001225761">
    <property type="component" value="Unassembled WGS sequence"/>
</dbReference>
<comment type="caution">
    <text evidence="2">The sequence shown here is derived from an EMBL/GenBank/DDBJ whole genome shotgun (WGS) entry which is preliminary data.</text>
</comment>
<sequence length="241" mass="28138">MTPNFVNIAKPTVGKQSFLKPILTFVLTGALISTLTSAQAQRGHEDRRDSDYRYDKKDRDNRGNDRRDDNRRNDNRRDEYRRDDRRGPDRVVVVDRARPNWQYANIPSRNAHYNALPTGHLSINFGGIRFAYHQGVFYKPYNSEYVVCQAPVGIRVNVLPRDYRRVVIRNVDYYYYNGTYYRPYGNEYATVAPPIGALVESIPGGYEKLMINGETYYVVDGIQYRAVLNRGEIWYEVIKIM</sequence>
<protein>
    <submittedName>
        <fullName evidence="2">DUF6515 family protein</fullName>
    </submittedName>
</protein>
<feature type="compositionally biased region" description="Basic and acidic residues" evidence="1">
    <location>
        <begin position="42"/>
        <end position="84"/>
    </location>
</feature>
<evidence type="ECO:0000313" key="3">
    <source>
        <dbReference type="Proteomes" id="UP001225761"/>
    </source>
</evidence>
<accession>A0ABT6YZP5</accession>